<reference evidence="2 3" key="1">
    <citation type="submission" date="2019-08" db="EMBL/GenBank/DDBJ databases">
        <title>Luteimonas viscosus sp. nov., isolated from soil of a sunflower field.</title>
        <authorList>
            <person name="Jianli Z."/>
            <person name="Ying Z."/>
        </authorList>
    </citation>
    <scope>NUCLEOTIDE SEQUENCE [LARGE SCALE GENOMIC DNA]</scope>
    <source>
        <strain evidence="2 3">XBU10</strain>
    </source>
</reference>
<keyword evidence="1" id="KW-0472">Membrane</keyword>
<dbReference type="Gene3D" id="1.25.10.10">
    <property type="entry name" value="Leucine-rich Repeat Variant"/>
    <property type="match status" value="1"/>
</dbReference>
<comment type="caution">
    <text evidence="2">The sequence shown here is derived from an EMBL/GenBank/DDBJ whole genome shotgun (WGS) entry which is preliminary data.</text>
</comment>
<accession>A0A5D4XUB4</accession>
<evidence type="ECO:0000313" key="2">
    <source>
        <dbReference type="EMBL" id="TYT26582.1"/>
    </source>
</evidence>
<dbReference type="EMBL" id="VTFT01000001">
    <property type="protein sequence ID" value="TYT26582.1"/>
    <property type="molecule type" value="Genomic_DNA"/>
</dbReference>
<dbReference type="SUPFAM" id="SSF48371">
    <property type="entry name" value="ARM repeat"/>
    <property type="match status" value="1"/>
</dbReference>
<dbReference type="RefSeq" id="WP_149103134.1">
    <property type="nucleotide sequence ID" value="NZ_VTFT01000001.1"/>
</dbReference>
<dbReference type="Pfam" id="PF13646">
    <property type="entry name" value="HEAT_2"/>
    <property type="match status" value="1"/>
</dbReference>
<dbReference type="InterPro" id="IPR011989">
    <property type="entry name" value="ARM-like"/>
</dbReference>
<evidence type="ECO:0000256" key="1">
    <source>
        <dbReference type="SAM" id="Phobius"/>
    </source>
</evidence>
<keyword evidence="1" id="KW-0812">Transmembrane</keyword>
<keyword evidence="1" id="KW-1133">Transmembrane helix</keyword>
<keyword evidence="3" id="KW-1185">Reference proteome</keyword>
<evidence type="ECO:0000313" key="3">
    <source>
        <dbReference type="Proteomes" id="UP000324973"/>
    </source>
</evidence>
<protein>
    <submittedName>
        <fullName evidence="2">HEAT repeat domain-containing protein</fullName>
    </submittedName>
</protein>
<name>A0A5D4XUB4_9GAMM</name>
<dbReference type="OrthoDB" id="6057939at2"/>
<feature type="transmembrane region" description="Helical" evidence="1">
    <location>
        <begin position="16"/>
        <end position="39"/>
    </location>
</feature>
<dbReference type="InterPro" id="IPR016024">
    <property type="entry name" value="ARM-type_fold"/>
</dbReference>
<gene>
    <name evidence="2" type="ORF">FZO89_10120</name>
</gene>
<sequence length="361" mass="39811">MPDWLAIALADPVLRWAVYVTAALAAVTLLTLGQVLVLAELASRRLVRRRGFDADWRPRLAEATLYERAPPPWPAPRAQQRLWFLLLWSRTQRQLRGEAHARLNRLLQAYALDRFALALLRRRGIHLRLLALAVLRELADAVHWDVVARFLRHDNPFLALAAAEVLVTIDAARAMRDLLPVVVARQDWTPQRVAALCQLAGRAAVSPPLLDALQSAPVPAQRRIAPLTQWADPAVLAGWSRAVLDRPRDSADPGLRQAALQVVGSLRDGSDRPRLSQALADADAGVRLAALKALGKQAALKDLDQLLALLPDPDWAVRQEAADAIAAQPGFDRAAVERVADTVADRYGRDALRRAIAERHP</sequence>
<proteinExistence type="predicted"/>
<organism evidence="2 3">
    <name type="scientific">Luteimonas viscosa</name>
    <dbReference type="NCBI Taxonomy" id="1132694"/>
    <lineage>
        <taxon>Bacteria</taxon>
        <taxon>Pseudomonadati</taxon>
        <taxon>Pseudomonadota</taxon>
        <taxon>Gammaproteobacteria</taxon>
        <taxon>Lysobacterales</taxon>
        <taxon>Lysobacteraceae</taxon>
        <taxon>Luteimonas</taxon>
    </lineage>
</organism>
<dbReference type="AlphaFoldDB" id="A0A5D4XUB4"/>
<dbReference type="Proteomes" id="UP000324973">
    <property type="component" value="Unassembled WGS sequence"/>
</dbReference>